<keyword evidence="7" id="KW-1185">Reference proteome</keyword>
<reference evidence="6 7" key="1">
    <citation type="submission" date="2022-08" db="EMBL/GenBank/DDBJ databases">
        <title>Reclassification of Massilia species as members of the genera Telluria, Duganella, Pseudoduganella, Mokoshia gen. nov. and Zemynaea gen. nov. using orthogonal and non-orthogonal genome-based approaches.</title>
        <authorList>
            <person name="Bowman J.P."/>
        </authorList>
    </citation>
    <scope>NUCLEOTIDE SEQUENCE [LARGE SCALE GENOMIC DNA]</scope>
    <source>
        <strain evidence="6 7">JCM 31316</strain>
    </source>
</reference>
<evidence type="ECO:0000259" key="5">
    <source>
        <dbReference type="Pfam" id="PF25963"/>
    </source>
</evidence>
<dbReference type="Gene3D" id="2.40.30.170">
    <property type="match status" value="1"/>
</dbReference>
<evidence type="ECO:0000256" key="1">
    <source>
        <dbReference type="SAM" id="Coils"/>
    </source>
</evidence>
<name>A0ABT1ZPA3_9BURK</name>
<dbReference type="InterPro" id="IPR058625">
    <property type="entry name" value="MdtA-like_BSH"/>
</dbReference>
<keyword evidence="3" id="KW-0812">Transmembrane</keyword>
<evidence type="ECO:0000313" key="7">
    <source>
        <dbReference type="Proteomes" id="UP001204151"/>
    </source>
</evidence>
<dbReference type="Pfam" id="PF25963">
    <property type="entry name" value="Beta-barrel_AAEA"/>
    <property type="match status" value="1"/>
</dbReference>
<keyword evidence="3" id="KW-0472">Membrane</keyword>
<evidence type="ECO:0000313" key="6">
    <source>
        <dbReference type="EMBL" id="MCS0581715.1"/>
    </source>
</evidence>
<feature type="region of interest" description="Disordered" evidence="2">
    <location>
        <begin position="365"/>
        <end position="433"/>
    </location>
</feature>
<feature type="coiled-coil region" evidence="1">
    <location>
        <begin position="110"/>
        <end position="165"/>
    </location>
</feature>
<feature type="domain" description="Multidrug resistance protein MdtA-like barrel-sandwich hybrid" evidence="4">
    <location>
        <begin position="73"/>
        <end position="266"/>
    </location>
</feature>
<dbReference type="InterPro" id="IPR058634">
    <property type="entry name" value="AaeA-lik-b-barrel"/>
</dbReference>
<dbReference type="Proteomes" id="UP001204151">
    <property type="component" value="Unassembled WGS sequence"/>
</dbReference>
<accession>A0ABT1ZPA3</accession>
<dbReference type="PANTHER" id="PTHR30386:SF24">
    <property type="entry name" value="MULTIDRUG RESISTANCE EFFLUX PUMP"/>
    <property type="match status" value="1"/>
</dbReference>
<protein>
    <submittedName>
        <fullName evidence="6">HlyD family secretion protein</fullName>
    </submittedName>
</protein>
<dbReference type="Pfam" id="PF25917">
    <property type="entry name" value="BSH_RND"/>
    <property type="match status" value="1"/>
</dbReference>
<dbReference type="Gene3D" id="1.10.287.470">
    <property type="entry name" value="Helix hairpin bin"/>
    <property type="match status" value="1"/>
</dbReference>
<organism evidence="6 7">
    <name type="scientific">Massilia pinisoli</name>
    <dbReference type="NCBI Taxonomy" id="1772194"/>
    <lineage>
        <taxon>Bacteria</taxon>
        <taxon>Pseudomonadati</taxon>
        <taxon>Pseudomonadota</taxon>
        <taxon>Betaproteobacteria</taxon>
        <taxon>Burkholderiales</taxon>
        <taxon>Oxalobacteraceae</taxon>
        <taxon>Telluria group</taxon>
        <taxon>Massilia</taxon>
    </lineage>
</organism>
<keyword evidence="1" id="KW-0175">Coiled coil</keyword>
<dbReference type="Gene3D" id="2.40.50.100">
    <property type="match status" value="1"/>
</dbReference>
<evidence type="ECO:0000256" key="3">
    <source>
        <dbReference type="SAM" id="Phobius"/>
    </source>
</evidence>
<dbReference type="InterPro" id="IPR050739">
    <property type="entry name" value="MFP"/>
</dbReference>
<dbReference type="PANTHER" id="PTHR30386">
    <property type="entry name" value="MEMBRANE FUSION SUBUNIT OF EMRAB-TOLC MULTIDRUG EFFLUX PUMP"/>
    <property type="match status" value="1"/>
</dbReference>
<sequence>MPETTTTTTTTTTETAATTQQKSNRNVIASGLLFALVALIGVLIVLYAWNLPPFHSALQTTENALVRGQVTIISPQLSGYVVEVDVQDYQQVRQGQLLMRIDDRIYRQRLEQAQAQLAAQRAALANFTQTRNTASATIAQNQAAVANAAAQAQRANADLRRVEELAADGSLSARERDAARATRAQTVAAAEQARAALEIARQSLRTVDVNHASLEAAVANAEAAVRLAEIDLANTQIIAPRDGQLGQVSVRLGAFVNAGAQLTALVPHTMWVVANMKETQMADVAVGQPVTFTVDALNRAKLRGHVEQIAPATGSEFSVIVPDNATGNFVKIAQRIPVRISIDPDQPLAARLRPGMSVVASIDTKAPAEPRRVQPAAPADASPSGQGEAQRRVGTPVPTRTPAVTQAPAGPRTGSTPVPAATPPAQPAPGQGQ</sequence>
<dbReference type="RefSeq" id="WP_258816300.1">
    <property type="nucleotide sequence ID" value="NZ_JANUGW010000005.1"/>
</dbReference>
<comment type="caution">
    <text evidence="6">The sequence shown here is derived from an EMBL/GenBank/DDBJ whole genome shotgun (WGS) entry which is preliminary data.</text>
</comment>
<dbReference type="SUPFAM" id="SSF111369">
    <property type="entry name" value="HlyD-like secretion proteins"/>
    <property type="match status" value="2"/>
</dbReference>
<evidence type="ECO:0000259" key="4">
    <source>
        <dbReference type="Pfam" id="PF25917"/>
    </source>
</evidence>
<dbReference type="EMBL" id="JANUGW010000005">
    <property type="protein sequence ID" value="MCS0581715.1"/>
    <property type="molecule type" value="Genomic_DNA"/>
</dbReference>
<evidence type="ECO:0000256" key="2">
    <source>
        <dbReference type="SAM" id="MobiDB-lite"/>
    </source>
</evidence>
<gene>
    <name evidence="6" type="ORF">NX784_08925</name>
</gene>
<feature type="domain" description="p-hydroxybenzoic acid efflux pump subunit AaeA-like beta-barrel" evidence="5">
    <location>
        <begin position="270"/>
        <end position="358"/>
    </location>
</feature>
<proteinExistence type="predicted"/>
<feature type="transmembrane region" description="Helical" evidence="3">
    <location>
        <begin position="27"/>
        <end position="49"/>
    </location>
</feature>
<keyword evidence="3" id="KW-1133">Transmembrane helix</keyword>